<dbReference type="OrthoDB" id="4485616at2759"/>
<proteinExistence type="predicted"/>
<gene>
    <name evidence="1" type="ORF">BO71DRAFT_319847</name>
</gene>
<organism evidence="1 2">
    <name type="scientific">Aspergillus ellipticus CBS 707.79</name>
    <dbReference type="NCBI Taxonomy" id="1448320"/>
    <lineage>
        <taxon>Eukaryota</taxon>
        <taxon>Fungi</taxon>
        <taxon>Dikarya</taxon>
        <taxon>Ascomycota</taxon>
        <taxon>Pezizomycotina</taxon>
        <taxon>Eurotiomycetes</taxon>
        <taxon>Eurotiomycetidae</taxon>
        <taxon>Eurotiales</taxon>
        <taxon>Aspergillaceae</taxon>
        <taxon>Aspergillus</taxon>
        <taxon>Aspergillus subgen. Circumdati</taxon>
    </lineage>
</organism>
<keyword evidence="2" id="KW-1185">Reference proteome</keyword>
<protein>
    <submittedName>
        <fullName evidence="1">Uncharacterized protein</fullName>
    </submittedName>
</protein>
<dbReference type="VEuPathDB" id="FungiDB:BO71DRAFT_319847"/>
<dbReference type="EMBL" id="KZ825832">
    <property type="protein sequence ID" value="PYH96866.1"/>
    <property type="molecule type" value="Genomic_DNA"/>
</dbReference>
<feature type="non-terminal residue" evidence="1">
    <location>
        <position position="1"/>
    </location>
</feature>
<sequence length="59" mass="7067">TISQRTIKVHLILTVSCRAHWIITFSEFNKYINVNLSGNILYYTRYYLTDILDTVKYCF</sequence>
<dbReference type="Proteomes" id="UP000247810">
    <property type="component" value="Unassembled WGS sequence"/>
</dbReference>
<evidence type="ECO:0000313" key="2">
    <source>
        <dbReference type="Proteomes" id="UP000247810"/>
    </source>
</evidence>
<dbReference type="AlphaFoldDB" id="A0A319DHC6"/>
<evidence type="ECO:0000313" key="1">
    <source>
        <dbReference type="EMBL" id="PYH96866.1"/>
    </source>
</evidence>
<name>A0A319DHC6_9EURO</name>
<reference evidence="1 2" key="1">
    <citation type="submission" date="2018-02" db="EMBL/GenBank/DDBJ databases">
        <title>The genomes of Aspergillus section Nigri reveals drivers in fungal speciation.</title>
        <authorList>
            <consortium name="DOE Joint Genome Institute"/>
            <person name="Vesth T.C."/>
            <person name="Nybo J."/>
            <person name="Theobald S."/>
            <person name="Brandl J."/>
            <person name="Frisvad J.C."/>
            <person name="Nielsen K.F."/>
            <person name="Lyhne E.K."/>
            <person name="Kogle M.E."/>
            <person name="Kuo A."/>
            <person name="Riley R."/>
            <person name="Clum A."/>
            <person name="Nolan M."/>
            <person name="Lipzen A."/>
            <person name="Salamov A."/>
            <person name="Henrissat B."/>
            <person name="Wiebenga A."/>
            <person name="De vries R.P."/>
            <person name="Grigoriev I.V."/>
            <person name="Mortensen U.H."/>
            <person name="Andersen M.R."/>
            <person name="Baker S.E."/>
        </authorList>
    </citation>
    <scope>NUCLEOTIDE SEQUENCE [LARGE SCALE GENOMIC DNA]</scope>
    <source>
        <strain evidence="1 2">CBS 707.79</strain>
    </source>
</reference>
<accession>A0A319DHC6</accession>